<evidence type="ECO:0000256" key="5">
    <source>
        <dbReference type="ARBA" id="ARBA00022839"/>
    </source>
</evidence>
<accession>A0AA39E0X9</accession>
<keyword evidence="13" id="KW-1185">Reference proteome</keyword>
<dbReference type="CDD" id="cd06141">
    <property type="entry name" value="WRN_exo"/>
    <property type="match status" value="1"/>
</dbReference>
<comment type="subcellular location">
    <subcellularLocation>
        <location evidence="1">Nucleus</location>
    </subcellularLocation>
</comment>
<name>A0AA39E0X9_VITRO</name>
<evidence type="ECO:0000256" key="8">
    <source>
        <dbReference type="ARBA" id="ARBA00040531"/>
    </source>
</evidence>
<dbReference type="GO" id="GO:0008408">
    <property type="term" value="F:3'-5' exonuclease activity"/>
    <property type="evidence" value="ECO:0007669"/>
    <property type="project" value="InterPro"/>
</dbReference>
<feature type="region of interest" description="Disordered" evidence="10">
    <location>
        <begin position="42"/>
        <end position="75"/>
    </location>
</feature>
<gene>
    <name evidence="12" type="ORF">PVL29_006440</name>
</gene>
<evidence type="ECO:0000256" key="9">
    <source>
        <dbReference type="ARBA" id="ARBA00042761"/>
    </source>
</evidence>
<feature type="domain" description="3'-5' exonuclease" evidence="11">
    <location>
        <begin position="123"/>
        <end position="309"/>
    </location>
</feature>
<dbReference type="InterPro" id="IPR036397">
    <property type="entry name" value="RNaseH_sf"/>
</dbReference>
<dbReference type="Gene3D" id="3.30.420.10">
    <property type="entry name" value="Ribonuclease H-like superfamily/Ribonuclease H"/>
    <property type="match status" value="1"/>
</dbReference>
<sequence>METRDHPSSSSPSPSIFSVPEWDWDQPMTQQQLEELDAIESAFRSQTSSSTPTSQEADDRRKIRRRLPNSIGSHRCPSAFKGRDLNSFSLSPCPTNRFLNLFHSPCQENSKMRLPKMNFGGHIVYSRTVTEVEKATAELLKIVEAKKKEMGQAILGFDIEWRPTFRKGVSQGKAAVMQICGGNSHCYVMHIIHSGIPRNLQSLLEDPTSMKVGVGIANDAVKVFKDHSVSVKDLEDLSYLANQKLGGDAKKWSLGSLTEMLISKQLLKPNKIRLGNWEADVLSKAQLEYAATDAFASWYLYEVLKSFPDTAENKIEELEGKGLNPTIVITP</sequence>
<evidence type="ECO:0000256" key="6">
    <source>
        <dbReference type="ARBA" id="ARBA00022842"/>
    </source>
</evidence>
<protein>
    <recommendedName>
        <fullName evidence="8">3'-5' exonuclease</fullName>
    </recommendedName>
    <alternativeName>
        <fullName evidence="9">Werner Syndrome-like exonuclease</fullName>
    </alternativeName>
</protein>
<keyword evidence="6" id="KW-0460">Magnesium</keyword>
<comment type="caution">
    <text evidence="12">The sequence shown here is derived from an EMBL/GenBank/DDBJ whole genome shotgun (WGS) entry which is preliminary data.</text>
</comment>
<evidence type="ECO:0000256" key="10">
    <source>
        <dbReference type="SAM" id="MobiDB-lite"/>
    </source>
</evidence>
<proteinExistence type="predicted"/>
<evidence type="ECO:0000256" key="4">
    <source>
        <dbReference type="ARBA" id="ARBA00022801"/>
    </source>
</evidence>
<dbReference type="SUPFAM" id="SSF53098">
    <property type="entry name" value="Ribonuclease H-like"/>
    <property type="match status" value="1"/>
</dbReference>
<evidence type="ECO:0000256" key="1">
    <source>
        <dbReference type="ARBA" id="ARBA00004123"/>
    </source>
</evidence>
<keyword evidence="5" id="KW-0269">Exonuclease</keyword>
<dbReference type="InterPro" id="IPR012337">
    <property type="entry name" value="RNaseH-like_sf"/>
</dbReference>
<dbReference type="Proteomes" id="UP001168098">
    <property type="component" value="Unassembled WGS sequence"/>
</dbReference>
<organism evidence="12 13">
    <name type="scientific">Vitis rotundifolia</name>
    <name type="common">Muscadine grape</name>
    <dbReference type="NCBI Taxonomy" id="103349"/>
    <lineage>
        <taxon>Eukaryota</taxon>
        <taxon>Viridiplantae</taxon>
        <taxon>Streptophyta</taxon>
        <taxon>Embryophyta</taxon>
        <taxon>Tracheophyta</taxon>
        <taxon>Spermatophyta</taxon>
        <taxon>Magnoliopsida</taxon>
        <taxon>eudicotyledons</taxon>
        <taxon>Gunneridae</taxon>
        <taxon>Pentapetalae</taxon>
        <taxon>rosids</taxon>
        <taxon>Vitales</taxon>
        <taxon>Vitaceae</taxon>
        <taxon>Viteae</taxon>
        <taxon>Vitis</taxon>
    </lineage>
</organism>
<evidence type="ECO:0000256" key="3">
    <source>
        <dbReference type="ARBA" id="ARBA00022723"/>
    </source>
</evidence>
<dbReference type="GO" id="GO:0046872">
    <property type="term" value="F:metal ion binding"/>
    <property type="evidence" value="ECO:0007669"/>
    <property type="project" value="UniProtKB-KW"/>
</dbReference>
<keyword evidence="3" id="KW-0479">Metal-binding</keyword>
<evidence type="ECO:0000256" key="2">
    <source>
        <dbReference type="ARBA" id="ARBA00022722"/>
    </source>
</evidence>
<dbReference type="GO" id="GO:0005634">
    <property type="term" value="C:nucleus"/>
    <property type="evidence" value="ECO:0007669"/>
    <property type="project" value="UniProtKB-SubCell"/>
</dbReference>
<dbReference type="Pfam" id="PF01612">
    <property type="entry name" value="DNA_pol_A_exo1"/>
    <property type="match status" value="1"/>
</dbReference>
<dbReference type="InterPro" id="IPR051132">
    <property type="entry name" value="3-5_Exonuclease_domain"/>
</dbReference>
<dbReference type="AlphaFoldDB" id="A0AA39E0X9"/>
<dbReference type="SMART" id="SM00474">
    <property type="entry name" value="35EXOc"/>
    <property type="match status" value="1"/>
</dbReference>
<evidence type="ECO:0000313" key="12">
    <source>
        <dbReference type="EMBL" id="KAJ9701092.1"/>
    </source>
</evidence>
<evidence type="ECO:0000313" key="13">
    <source>
        <dbReference type="Proteomes" id="UP001168098"/>
    </source>
</evidence>
<keyword evidence="2" id="KW-0540">Nuclease</keyword>
<dbReference type="FunFam" id="3.30.420.10:FF:000114">
    <property type="entry name" value="Werner Syndrome-like exonuclease"/>
    <property type="match status" value="1"/>
</dbReference>
<dbReference type="PANTHER" id="PTHR13620:SF109">
    <property type="entry name" value="3'-5' EXONUCLEASE"/>
    <property type="match status" value="1"/>
</dbReference>
<feature type="region of interest" description="Disordered" evidence="10">
    <location>
        <begin position="1"/>
        <end position="30"/>
    </location>
</feature>
<evidence type="ECO:0000256" key="7">
    <source>
        <dbReference type="ARBA" id="ARBA00023242"/>
    </source>
</evidence>
<reference evidence="12 13" key="1">
    <citation type="journal article" date="2023" name="BMC Biotechnol.">
        <title>Vitis rotundifolia cv Carlos genome sequencing.</title>
        <authorList>
            <person name="Huff M."/>
            <person name="Hulse-Kemp A."/>
            <person name="Scheffler B."/>
            <person name="Youngblood R."/>
            <person name="Simpson S."/>
            <person name="Babiker E."/>
            <person name="Staton M."/>
        </authorList>
    </citation>
    <scope>NUCLEOTIDE SEQUENCE [LARGE SCALE GENOMIC DNA]</scope>
    <source>
        <tissue evidence="12">Leaf</tissue>
    </source>
</reference>
<dbReference type="GO" id="GO:0006139">
    <property type="term" value="P:nucleobase-containing compound metabolic process"/>
    <property type="evidence" value="ECO:0007669"/>
    <property type="project" value="InterPro"/>
</dbReference>
<dbReference type="PANTHER" id="PTHR13620">
    <property type="entry name" value="3-5 EXONUCLEASE"/>
    <property type="match status" value="1"/>
</dbReference>
<evidence type="ECO:0000259" key="11">
    <source>
        <dbReference type="SMART" id="SM00474"/>
    </source>
</evidence>
<keyword evidence="4" id="KW-0378">Hydrolase</keyword>
<dbReference type="InterPro" id="IPR002562">
    <property type="entry name" value="3'-5'_exonuclease_dom"/>
</dbReference>
<dbReference type="EMBL" id="JARBHA010000005">
    <property type="protein sequence ID" value="KAJ9701092.1"/>
    <property type="molecule type" value="Genomic_DNA"/>
</dbReference>
<keyword evidence="7" id="KW-0539">Nucleus</keyword>
<feature type="compositionally biased region" description="Low complexity" evidence="10">
    <location>
        <begin position="45"/>
        <end position="55"/>
    </location>
</feature>
<dbReference type="GO" id="GO:0003676">
    <property type="term" value="F:nucleic acid binding"/>
    <property type="evidence" value="ECO:0007669"/>
    <property type="project" value="InterPro"/>
</dbReference>